<evidence type="ECO:0000313" key="11">
    <source>
        <dbReference type="Proteomes" id="UP001197247"/>
    </source>
</evidence>
<feature type="transmembrane region" description="Helical" evidence="7">
    <location>
        <begin position="124"/>
        <end position="145"/>
    </location>
</feature>
<comment type="similarity">
    <text evidence="7">Belongs to the binding-protein-dependent transport system permease family.</text>
</comment>
<dbReference type="SUPFAM" id="SSF161098">
    <property type="entry name" value="MetI-like"/>
    <property type="match status" value="1"/>
</dbReference>
<feature type="domain" description="ABC transmembrane type-1" evidence="9">
    <location>
        <begin position="120"/>
        <end position="338"/>
    </location>
</feature>
<keyword evidence="3" id="KW-1003">Cell membrane</keyword>
<keyword evidence="11" id="KW-1185">Reference proteome</keyword>
<comment type="caution">
    <text evidence="10">The sequence shown here is derived from an EMBL/GenBank/DDBJ whole genome shotgun (WGS) entry which is preliminary data.</text>
</comment>
<evidence type="ECO:0000256" key="3">
    <source>
        <dbReference type="ARBA" id="ARBA00022475"/>
    </source>
</evidence>
<evidence type="ECO:0000256" key="7">
    <source>
        <dbReference type="RuleBase" id="RU363032"/>
    </source>
</evidence>
<evidence type="ECO:0000259" key="9">
    <source>
        <dbReference type="PROSITE" id="PS50928"/>
    </source>
</evidence>
<feature type="transmembrane region" description="Helical" evidence="7">
    <location>
        <begin position="157"/>
        <end position="179"/>
    </location>
</feature>
<feature type="compositionally biased region" description="Basic residues" evidence="8">
    <location>
        <begin position="21"/>
        <end position="32"/>
    </location>
</feature>
<evidence type="ECO:0000256" key="5">
    <source>
        <dbReference type="ARBA" id="ARBA00022989"/>
    </source>
</evidence>
<dbReference type="InterPro" id="IPR000515">
    <property type="entry name" value="MetI-like"/>
</dbReference>
<gene>
    <name evidence="10" type="ORF">KIH74_24925</name>
</gene>
<keyword evidence="2 7" id="KW-0813">Transport</keyword>
<organism evidence="10 11">
    <name type="scientific">Kineosporia corallincola</name>
    <dbReference type="NCBI Taxonomy" id="2835133"/>
    <lineage>
        <taxon>Bacteria</taxon>
        <taxon>Bacillati</taxon>
        <taxon>Actinomycetota</taxon>
        <taxon>Actinomycetes</taxon>
        <taxon>Kineosporiales</taxon>
        <taxon>Kineosporiaceae</taxon>
        <taxon>Kineosporia</taxon>
    </lineage>
</organism>
<feature type="transmembrane region" description="Helical" evidence="7">
    <location>
        <begin position="64"/>
        <end position="87"/>
    </location>
</feature>
<feature type="transmembrane region" description="Helical" evidence="7">
    <location>
        <begin position="259"/>
        <end position="279"/>
    </location>
</feature>
<dbReference type="Gene3D" id="1.10.3720.10">
    <property type="entry name" value="MetI-like"/>
    <property type="match status" value="1"/>
</dbReference>
<dbReference type="Pfam" id="PF00528">
    <property type="entry name" value="BPD_transp_1"/>
    <property type="match status" value="1"/>
</dbReference>
<feature type="transmembrane region" description="Helical" evidence="7">
    <location>
        <begin position="317"/>
        <end position="341"/>
    </location>
</feature>
<keyword evidence="5 7" id="KW-1133">Transmembrane helix</keyword>
<evidence type="ECO:0000256" key="4">
    <source>
        <dbReference type="ARBA" id="ARBA00022692"/>
    </source>
</evidence>
<dbReference type="PANTHER" id="PTHR30193:SF37">
    <property type="entry name" value="INNER MEMBRANE ABC TRANSPORTER PERMEASE PROTEIN YCJO"/>
    <property type="match status" value="1"/>
</dbReference>
<evidence type="ECO:0000256" key="6">
    <source>
        <dbReference type="ARBA" id="ARBA00023136"/>
    </source>
</evidence>
<accession>A0ABS5TM85</accession>
<keyword evidence="4 7" id="KW-0812">Transmembrane</keyword>
<proteinExistence type="inferred from homology"/>
<dbReference type="InterPro" id="IPR051393">
    <property type="entry name" value="ABC_transporter_permease"/>
</dbReference>
<dbReference type="CDD" id="cd06261">
    <property type="entry name" value="TM_PBP2"/>
    <property type="match status" value="1"/>
</dbReference>
<dbReference type="EMBL" id="JAHBAY010000011">
    <property type="protein sequence ID" value="MBT0772212.1"/>
    <property type="molecule type" value="Genomic_DNA"/>
</dbReference>
<evidence type="ECO:0000256" key="8">
    <source>
        <dbReference type="SAM" id="MobiDB-lite"/>
    </source>
</evidence>
<dbReference type="PROSITE" id="PS50928">
    <property type="entry name" value="ABC_TM1"/>
    <property type="match status" value="1"/>
</dbReference>
<feature type="compositionally biased region" description="Basic and acidic residues" evidence="8">
    <location>
        <begin position="1"/>
        <end position="12"/>
    </location>
</feature>
<evidence type="ECO:0000256" key="1">
    <source>
        <dbReference type="ARBA" id="ARBA00004651"/>
    </source>
</evidence>
<evidence type="ECO:0000256" key="2">
    <source>
        <dbReference type="ARBA" id="ARBA00022448"/>
    </source>
</evidence>
<dbReference type="InterPro" id="IPR035906">
    <property type="entry name" value="MetI-like_sf"/>
</dbReference>
<reference evidence="10 11" key="1">
    <citation type="submission" date="2021-05" db="EMBL/GenBank/DDBJ databases">
        <title>Kineosporia and Streptomyces sp. nov. two new marine actinobacteria isolated from Coral.</title>
        <authorList>
            <person name="Buangrab K."/>
            <person name="Sutthacheep M."/>
            <person name="Yeemin T."/>
            <person name="Harunari E."/>
            <person name="Igarashi Y."/>
            <person name="Kanchanasin P."/>
            <person name="Tanasupawat S."/>
            <person name="Phongsopitanun W."/>
        </authorList>
    </citation>
    <scope>NUCLEOTIDE SEQUENCE [LARGE SCALE GENOMIC DNA]</scope>
    <source>
        <strain evidence="10 11">J2-2</strain>
    </source>
</reference>
<name>A0ABS5TM85_9ACTN</name>
<sequence>MTRSRTTCDRSSRVSAPPRKAGSRRSRAPRPRRVSDTLAPAAPARTRSPWRSRLSRWDLKGSPYAFISPFFILFAIFGAFPLLYTFWVSLHAWPLLGEHTFTGLDNYQKLLSDEQFWNAAKNTFGIFVVSTVPQYALALWLAVTLNRKIRARTLFRIGVVIPNVTSVAAVTLIFGMIFAKGFGLANWMLSWFGVASIDWTAHTWSSWLAISMMVDWRWTGYNALIFLAAMQAIPSDLYEAAAIDGASRTRQFWSVTLPLLRPTILFTTITSIIGGVQLFTEPLLFAPGAGAIQGGTLRQFQTLTMYLIENGFTRFEFGYAGAVAWMIFLLVLVISLINILIVRRISGAD</sequence>
<dbReference type="PANTHER" id="PTHR30193">
    <property type="entry name" value="ABC TRANSPORTER PERMEASE PROTEIN"/>
    <property type="match status" value="1"/>
</dbReference>
<evidence type="ECO:0000313" key="10">
    <source>
        <dbReference type="EMBL" id="MBT0772212.1"/>
    </source>
</evidence>
<feature type="region of interest" description="Disordered" evidence="8">
    <location>
        <begin position="1"/>
        <end position="44"/>
    </location>
</feature>
<comment type="subcellular location">
    <subcellularLocation>
        <location evidence="1 7">Cell membrane</location>
        <topology evidence="1 7">Multi-pass membrane protein</topology>
    </subcellularLocation>
</comment>
<dbReference type="Proteomes" id="UP001197247">
    <property type="component" value="Unassembled WGS sequence"/>
</dbReference>
<protein>
    <submittedName>
        <fullName evidence="10">Sugar ABC transporter permease</fullName>
    </submittedName>
</protein>
<keyword evidence="6 7" id="KW-0472">Membrane</keyword>